<evidence type="ECO:0000256" key="8">
    <source>
        <dbReference type="RuleBase" id="RU361142"/>
    </source>
</evidence>
<dbReference type="InterPro" id="IPR005013">
    <property type="entry name" value="DDOST_48_kDa_subunit"/>
</dbReference>
<dbReference type="PANTHER" id="PTHR10830:SF0">
    <property type="entry name" value="DOLICHYL-DIPHOSPHOOLIGOSACCHARIDE--PROTEIN GLYCOSYLTRANSFERASE 48 KDA SUBUNIT"/>
    <property type="match status" value="1"/>
</dbReference>
<comment type="subunit">
    <text evidence="8">Component of the oligosaccharyltransferase (OST) complex.</text>
</comment>
<proteinExistence type="inferred from homology"/>
<dbReference type="OrthoDB" id="29105at2759"/>
<accession>A0A875S642</accession>
<keyword evidence="7 8" id="KW-0472">Membrane</keyword>
<dbReference type="InterPro" id="IPR055457">
    <property type="entry name" value="OST48_N"/>
</dbReference>
<dbReference type="UniPathway" id="UPA00378"/>
<feature type="domain" description="OST48 middle" evidence="10">
    <location>
        <begin position="312"/>
        <end position="445"/>
    </location>
</feature>
<keyword evidence="8" id="KW-0732">Signal</keyword>
<evidence type="ECO:0000256" key="3">
    <source>
        <dbReference type="ARBA" id="ARBA00008743"/>
    </source>
</evidence>
<dbReference type="GeneID" id="62196228"/>
<keyword evidence="6 8" id="KW-1133">Transmembrane helix</keyword>
<dbReference type="EMBL" id="CP064814">
    <property type="protein sequence ID" value="QPG75472.1"/>
    <property type="molecule type" value="Genomic_DNA"/>
</dbReference>
<evidence type="ECO:0000256" key="1">
    <source>
        <dbReference type="ARBA" id="ARBA00004479"/>
    </source>
</evidence>
<comment type="similarity">
    <text evidence="3 8">Belongs to the DDOST 48 kDa subunit family.</text>
</comment>
<comment type="function">
    <text evidence="8">Subunit of the oligosaccharyl transferase (OST) complex that catalyzes the initial transfer of a defined glycan (Glc(3)Man(9)GlcNAc(2) in eukaryotes) from the lipid carrier dolichol-pyrophosphate to an asparagine residue within an Asn-X-Ser/Thr consensus motif in nascent polypeptide chains, the first step in protein N-glycosylation. N-glycosylation occurs cotranslationally and the complex associates with the Sec61 complex at the channel-forming translocon complex that mediates protein translocation across the endoplasmic reticulum (ER).</text>
</comment>
<dbReference type="Pfam" id="PF23358">
    <property type="entry name" value="OST48_MD"/>
    <property type="match status" value="1"/>
</dbReference>
<evidence type="ECO:0000256" key="7">
    <source>
        <dbReference type="ARBA" id="ARBA00023136"/>
    </source>
</evidence>
<keyword evidence="12" id="KW-1185">Reference proteome</keyword>
<dbReference type="GO" id="GO:0008250">
    <property type="term" value="C:oligosaccharyltransferase complex"/>
    <property type="evidence" value="ECO:0007669"/>
    <property type="project" value="TreeGrafter"/>
</dbReference>
<reference evidence="11" key="1">
    <citation type="submission" date="2020-10" db="EMBL/GenBank/DDBJ databases">
        <authorList>
            <person name="Roach M.J.R."/>
        </authorList>
    </citation>
    <scope>NUCLEOTIDE SEQUENCE</scope>
    <source>
        <strain evidence="11">CBS 1945</strain>
    </source>
</reference>
<evidence type="ECO:0000313" key="11">
    <source>
        <dbReference type="EMBL" id="QPG75472.1"/>
    </source>
</evidence>
<feature type="chain" id="PRO_5034344309" description="Dolichyl-diphosphooligosaccharide--protein glycosyltransferase subunit WBP1" evidence="8">
    <location>
        <begin position="22"/>
        <end position="458"/>
    </location>
</feature>
<evidence type="ECO:0000313" key="12">
    <source>
        <dbReference type="Proteomes" id="UP000662931"/>
    </source>
</evidence>
<dbReference type="KEGG" id="bnn:FOA43_002827"/>
<evidence type="ECO:0000256" key="4">
    <source>
        <dbReference type="ARBA" id="ARBA00022692"/>
    </source>
</evidence>
<evidence type="ECO:0000259" key="9">
    <source>
        <dbReference type="Pfam" id="PF03345"/>
    </source>
</evidence>
<feature type="signal peptide" evidence="8">
    <location>
        <begin position="1"/>
        <end position="21"/>
    </location>
</feature>
<evidence type="ECO:0000256" key="2">
    <source>
        <dbReference type="ARBA" id="ARBA00004922"/>
    </source>
</evidence>
<dbReference type="Pfam" id="PF03345">
    <property type="entry name" value="OST48_N"/>
    <property type="match status" value="1"/>
</dbReference>
<sequence length="458" mass="52026">MIFNLDLFLYVAFALVSSVQAVVVSRSPYAITNKTLVLYDDNLEEQSFSSQYSSFLKLIESNGFEAVVKQADSSADITLFDRFGNRLYDNVLVFPAKARSLSKSINQGILEQFAKKGGNFLFVSSNKGTQTDSSLFLNQLGIYPSPKKYKFIDYHNANTEQSLVDSIQKPIFLNDVIVPIDVEVDQLAYKDGSVSILNNNEFLIPLLKASDSSVTYDIDRGYISSESTWHSGSQGFLMAGSQALNNARTLWIGSESILSNSDINEQLVDSLLKWVFQIDGIIKAEFFNHTKVDREGNELNVTRNDKSLAENGPDYKVKDFCKFEIGISQWNGHQWVPYNSSDVQLEFSMLDPYYRLTLDFQEVREAAVYGTIFQIPDQHGMFTFRVDYKRPGLSFIDESTVVPVRHLANDEYPRSWEITNSWVYVTSFFAVVAAWLLFVFFYILSANKPVESQEKKNN</sequence>
<dbReference type="PANTHER" id="PTHR10830">
    <property type="entry name" value="DOLICHYL-DIPHOSPHOOLIGOSACCHARIDE--PROTEIN GLYCOSYLTRANSFERASE 48 KDA SUBUNIT"/>
    <property type="match status" value="1"/>
</dbReference>
<dbReference type="AlphaFoldDB" id="A0A875S642"/>
<evidence type="ECO:0000256" key="6">
    <source>
        <dbReference type="ARBA" id="ARBA00022989"/>
    </source>
</evidence>
<gene>
    <name evidence="11" type="ORF">FOA43_002827</name>
</gene>
<comment type="pathway">
    <text evidence="2 8">Protein modification; protein glycosylation.</text>
</comment>
<dbReference type="Proteomes" id="UP000662931">
    <property type="component" value="Chromosome 3"/>
</dbReference>
<keyword evidence="5 8" id="KW-0256">Endoplasmic reticulum</keyword>
<evidence type="ECO:0000259" key="10">
    <source>
        <dbReference type="Pfam" id="PF23358"/>
    </source>
</evidence>
<dbReference type="RefSeq" id="XP_038779037.1">
    <property type="nucleotide sequence ID" value="XM_038923109.1"/>
</dbReference>
<protein>
    <recommendedName>
        <fullName evidence="8">Dolichyl-diphosphooligosaccharide--protein glycosyltransferase subunit WBP1</fullName>
        <shortName evidence="8">Oligosaccharyl transferase subunit WBP1</shortName>
    </recommendedName>
</protein>
<name>A0A875S642_EENNA</name>
<feature type="transmembrane region" description="Helical" evidence="8">
    <location>
        <begin position="422"/>
        <end position="444"/>
    </location>
</feature>
<evidence type="ECO:0000256" key="5">
    <source>
        <dbReference type="ARBA" id="ARBA00022824"/>
    </source>
</evidence>
<feature type="domain" description="OST48 N-terminal" evidence="9">
    <location>
        <begin position="34"/>
        <end position="275"/>
    </location>
</feature>
<dbReference type="InterPro" id="IPR055459">
    <property type="entry name" value="OST48_MD"/>
</dbReference>
<organism evidence="11 12">
    <name type="scientific">Eeniella nana</name>
    <name type="common">Yeast</name>
    <name type="synonym">Brettanomyces nanus</name>
    <dbReference type="NCBI Taxonomy" id="13502"/>
    <lineage>
        <taxon>Eukaryota</taxon>
        <taxon>Fungi</taxon>
        <taxon>Dikarya</taxon>
        <taxon>Ascomycota</taxon>
        <taxon>Saccharomycotina</taxon>
        <taxon>Pichiomycetes</taxon>
        <taxon>Pichiales</taxon>
        <taxon>Pichiaceae</taxon>
        <taxon>Brettanomyces</taxon>
    </lineage>
</organism>
<dbReference type="GO" id="GO:0018279">
    <property type="term" value="P:protein N-linked glycosylation via asparagine"/>
    <property type="evidence" value="ECO:0007669"/>
    <property type="project" value="UniProtKB-UniRule"/>
</dbReference>
<keyword evidence="4 8" id="KW-0812">Transmembrane</keyword>
<comment type="subcellular location">
    <subcellularLocation>
        <location evidence="8">Endoplasmic reticulum membrane</location>
        <topology evidence="8">Single-pass type I membrane protein</topology>
    </subcellularLocation>
    <subcellularLocation>
        <location evidence="1">Membrane</location>
        <topology evidence="1">Single-pass type I membrane protein</topology>
    </subcellularLocation>
</comment>